<dbReference type="Proteomes" id="UP000824209">
    <property type="component" value="Unassembled WGS sequence"/>
</dbReference>
<evidence type="ECO:0000259" key="2">
    <source>
        <dbReference type="Pfam" id="PF02517"/>
    </source>
</evidence>
<feature type="transmembrane region" description="Helical" evidence="1">
    <location>
        <begin position="212"/>
        <end position="231"/>
    </location>
</feature>
<accession>A0A9D2M247</accession>
<keyword evidence="3" id="KW-0378">Hydrolase</keyword>
<dbReference type="PANTHER" id="PTHR36435">
    <property type="entry name" value="SLR1288 PROTEIN"/>
    <property type="match status" value="1"/>
</dbReference>
<feature type="transmembrane region" description="Helical" evidence="1">
    <location>
        <begin position="47"/>
        <end position="69"/>
    </location>
</feature>
<protein>
    <submittedName>
        <fullName evidence="3">CPBP family intramembrane metalloprotease</fullName>
    </submittedName>
</protein>
<dbReference type="AlphaFoldDB" id="A0A9D2M247"/>
<keyword evidence="3" id="KW-0482">Metalloprotease</keyword>
<keyword evidence="1" id="KW-0812">Transmembrane</keyword>
<keyword evidence="1" id="KW-0472">Membrane</keyword>
<dbReference type="GO" id="GO:0004175">
    <property type="term" value="F:endopeptidase activity"/>
    <property type="evidence" value="ECO:0007669"/>
    <property type="project" value="UniProtKB-ARBA"/>
</dbReference>
<proteinExistence type="predicted"/>
<keyword evidence="1" id="KW-1133">Transmembrane helix</keyword>
<dbReference type="GO" id="GO:0080120">
    <property type="term" value="P:CAAX-box protein maturation"/>
    <property type="evidence" value="ECO:0007669"/>
    <property type="project" value="UniProtKB-ARBA"/>
</dbReference>
<feature type="transmembrane region" description="Helical" evidence="1">
    <location>
        <begin position="237"/>
        <end position="258"/>
    </location>
</feature>
<keyword evidence="3" id="KW-0645">Protease</keyword>
<feature type="transmembrane region" description="Helical" evidence="1">
    <location>
        <begin position="189"/>
        <end position="205"/>
    </location>
</feature>
<reference evidence="3" key="1">
    <citation type="journal article" date="2021" name="PeerJ">
        <title>Extensive microbial diversity within the chicken gut microbiome revealed by metagenomics and culture.</title>
        <authorList>
            <person name="Gilroy R."/>
            <person name="Ravi A."/>
            <person name="Getino M."/>
            <person name="Pursley I."/>
            <person name="Horton D.L."/>
            <person name="Alikhan N.F."/>
            <person name="Baker D."/>
            <person name="Gharbi K."/>
            <person name="Hall N."/>
            <person name="Watson M."/>
            <person name="Adriaenssens E.M."/>
            <person name="Foster-Nyarko E."/>
            <person name="Jarju S."/>
            <person name="Secka A."/>
            <person name="Antonio M."/>
            <person name="Oren A."/>
            <person name="Chaudhuri R.R."/>
            <person name="La Ragione R."/>
            <person name="Hildebrand F."/>
            <person name="Pallen M.J."/>
        </authorList>
    </citation>
    <scope>NUCLEOTIDE SEQUENCE</scope>
    <source>
        <strain evidence="3">ChiBcec8-14828</strain>
    </source>
</reference>
<dbReference type="InterPro" id="IPR003675">
    <property type="entry name" value="Rce1/LyrA-like_dom"/>
</dbReference>
<feature type="domain" description="CAAX prenyl protease 2/Lysostaphin resistance protein A-like" evidence="2">
    <location>
        <begin position="135"/>
        <end position="222"/>
    </location>
</feature>
<dbReference type="PANTHER" id="PTHR36435:SF1">
    <property type="entry name" value="CAAX AMINO TERMINAL PROTEASE FAMILY PROTEIN"/>
    <property type="match status" value="1"/>
</dbReference>
<dbReference type="EMBL" id="DWYA01000041">
    <property type="protein sequence ID" value="HJB39582.1"/>
    <property type="molecule type" value="Genomic_DNA"/>
</dbReference>
<evidence type="ECO:0000313" key="4">
    <source>
        <dbReference type="Proteomes" id="UP000824209"/>
    </source>
</evidence>
<organism evidence="3 4">
    <name type="scientific">Candidatus Ruthenibacterium avium</name>
    <dbReference type="NCBI Taxonomy" id="2838751"/>
    <lineage>
        <taxon>Bacteria</taxon>
        <taxon>Bacillati</taxon>
        <taxon>Bacillota</taxon>
        <taxon>Clostridia</taxon>
        <taxon>Eubacteriales</taxon>
        <taxon>Oscillospiraceae</taxon>
        <taxon>Ruthenibacterium</taxon>
    </lineage>
</organism>
<name>A0A9D2M247_9FIRM</name>
<dbReference type="GO" id="GO:0008237">
    <property type="term" value="F:metallopeptidase activity"/>
    <property type="evidence" value="ECO:0007669"/>
    <property type="project" value="UniProtKB-KW"/>
</dbReference>
<feature type="transmembrane region" description="Helical" evidence="1">
    <location>
        <begin position="90"/>
        <end position="116"/>
    </location>
</feature>
<reference evidence="3" key="2">
    <citation type="submission" date="2021-04" db="EMBL/GenBank/DDBJ databases">
        <authorList>
            <person name="Gilroy R."/>
        </authorList>
    </citation>
    <scope>NUCLEOTIDE SEQUENCE</scope>
    <source>
        <strain evidence="3">ChiBcec8-14828</strain>
    </source>
</reference>
<dbReference type="InterPro" id="IPR052710">
    <property type="entry name" value="CAAX_protease"/>
</dbReference>
<comment type="caution">
    <text evidence="3">The sequence shown here is derived from an EMBL/GenBank/DDBJ whole genome shotgun (WGS) entry which is preliminary data.</text>
</comment>
<dbReference type="Pfam" id="PF02517">
    <property type="entry name" value="Rce1-like"/>
    <property type="match status" value="1"/>
</dbReference>
<evidence type="ECO:0000313" key="3">
    <source>
        <dbReference type="EMBL" id="HJB39582.1"/>
    </source>
</evidence>
<sequence>MQELTYQKLFSRIGACYFALLAGSQVLSAIVLTAVSLYAPWVTQTPWFVWVFSYVPLYVVCVPLFFLLLKHWVPAHSMDAQPQGLSAGSMVKIYVVMMGAVYAFNIVSAVITQMIAMLKGSAVANPLDEVVTSSGFVYNLLFGCIVAPVGEELVFRWALYPRIAPRYGEKLYLLVSSGIFALYHGNLSQLLYAFVVGYLLGLVYVKTQRLRYNIAFHVVINLTGMILGPALAALGAIGIGILLVFEMACFVVGGLLWAKRPESTRSLRPGTDIVPLYPIRALLKTGGMVALVVLCLLMIITATLA</sequence>
<gene>
    <name evidence="3" type="ORF">H9943_04215</name>
</gene>
<feature type="transmembrane region" description="Helical" evidence="1">
    <location>
        <begin position="279"/>
        <end position="304"/>
    </location>
</feature>
<evidence type="ECO:0000256" key="1">
    <source>
        <dbReference type="SAM" id="Phobius"/>
    </source>
</evidence>
<feature type="transmembrane region" description="Helical" evidence="1">
    <location>
        <begin position="16"/>
        <end position="41"/>
    </location>
</feature>